<reference evidence="2" key="1">
    <citation type="submission" date="2021-10" db="EMBL/GenBank/DDBJ databases">
        <title>Tropical sea cucumber genome reveals ecological adaptation and Cuvierian tubules defense mechanism.</title>
        <authorList>
            <person name="Chen T."/>
        </authorList>
    </citation>
    <scope>NUCLEOTIDE SEQUENCE</scope>
    <source>
        <strain evidence="2">Nanhai2018</strain>
        <tissue evidence="2">Muscle</tissue>
    </source>
</reference>
<name>A0A9Q1C5I1_HOLLE</name>
<keyword evidence="3" id="KW-1185">Reference proteome</keyword>
<sequence>MNTKDKFAVSPFREMVVHLHPYLERQDIIKMAYLLELSPKFEEEMGTSRDPLLFFIREASNAGKVTPNNVDLLMDALLTLNMPADVIEVVINFEEVRMLSTPGSSSASAVWKKIVPRSDTATGSSEKDYKRIMVERYWVKFTEWCSRQNISEPKKVPCKKVIEYLFSLTSAMKSPAVMNYYRAILKYHQEFKPIDKAKLELCIKEIRNQEKKVKL</sequence>
<dbReference type="Proteomes" id="UP001152320">
    <property type="component" value="Chromosome 7"/>
</dbReference>
<protein>
    <submittedName>
        <fullName evidence="2">Uncharacterized protein</fullName>
    </submittedName>
</protein>
<proteinExistence type="predicted"/>
<organism evidence="2 3">
    <name type="scientific">Holothuria leucospilota</name>
    <name type="common">Black long sea cucumber</name>
    <name type="synonym">Mertensiothuria leucospilota</name>
    <dbReference type="NCBI Taxonomy" id="206669"/>
    <lineage>
        <taxon>Eukaryota</taxon>
        <taxon>Metazoa</taxon>
        <taxon>Echinodermata</taxon>
        <taxon>Eleutherozoa</taxon>
        <taxon>Echinozoa</taxon>
        <taxon>Holothuroidea</taxon>
        <taxon>Aspidochirotacea</taxon>
        <taxon>Aspidochirotida</taxon>
        <taxon>Holothuriidae</taxon>
        <taxon>Holothuria</taxon>
    </lineage>
</organism>
<dbReference type="AlphaFoldDB" id="A0A9Q1C5I1"/>
<dbReference type="EMBL" id="JAIZAY010000007">
    <property type="protein sequence ID" value="KAJ8038603.1"/>
    <property type="molecule type" value="Genomic_DNA"/>
</dbReference>
<keyword evidence="1" id="KW-0238">DNA-binding</keyword>
<gene>
    <name evidence="2" type="ORF">HOLleu_16066</name>
</gene>
<comment type="caution">
    <text evidence="2">The sequence shown here is derived from an EMBL/GenBank/DDBJ whole genome shotgun (WGS) entry which is preliminary data.</text>
</comment>
<dbReference type="InterPro" id="IPR010998">
    <property type="entry name" value="Integrase_recombinase_N"/>
</dbReference>
<evidence type="ECO:0000313" key="3">
    <source>
        <dbReference type="Proteomes" id="UP001152320"/>
    </source>
</evidence>
<dbReference type="GO" id="GO:0003677">
    <property type="term" value="F:DNA binding"/>
    <property type="evidence" value="ECO:0007669"/>
    <property type="project" value="UniProtKB-KW"/>
</dbReference>
<evidence type="ECO:0000256" key="1">
    <source>
        <dbReference type="ARBA" id="ARBA00023125"/>
    </source>
</evidence>
<accession>A0A9Q1C5I1</accession>
<evidence type="ECO:0000313" key="2">
    <source>
        <dbReference type="EMBL" id="KAJ8038603.1"/>
    </source>
</evidence>
<dbReference type="Gene3D" id="1.10.150.130">
    <property type="match status" value="1"/>
</dbReference>